<keyword evidence="2" id="KW-1185">Reference proteome</keyword>
<name>A0ABX2D6M4_9CYAN</name>
<evidence type="ECO:0000313" key="1">
    <source>
        <dbReference type="EMBL" id="NQE38287.1"/>
    </source>
</evidence>
<comment type="caution">
    <text evidence="1">The sequence shown here is derived from an EMBL/GenBank/DDBJ whole genome shotgun (WGS) entry which is preliminary data.</text>
</comment>
<gene>
    <name evidence="1" type="ORF">E5S67_06072</name>
</gene>
<sequence length="29" mass="3224">MKLVVWIAGLQLHSFLKLESVGAIRLAET</sequence>
<organism evidence="1 2">
    <name type="scientific">Microcoleus asticus IPMA8</name>
    <dbReference type="NCBI Taxonomy" id="2563858"/>
    <lineage>
        <taxon>Bacteria</taxon>
        <taxon>Bacillati</taxon>
        <taxon>Cyanobacteriota</taxon>
        <taxon>Cyanophyceae</taxon>
        <taxon>Oscillatoriophycideae</taxon>
        <taxon>Oscillatoriales</taxon>
        <taxon>Microcoleaceae</taxon>
        <taxon>Microcoleus</taxon>
        <taxon>Microcoleus asticus</taxon>
    </lineage>
</organism>
<evidence type="ECO:0000313" key="2">
    <source>
        <dbReference type="Proteomes" id="UP000702425"/>
    </source>
</evidence>
<protein>
    <submittedName>
        <fullName evidence="1">Uncharacterized protein</fullName>
    </submittedName>
</protein>
<dbReference type="EMBL" id="SRRZ01000199">
    <property type="protein sequence ID" value="NQE38287.1"/>
    <property type="molecule type" value="Genomic_DNA"/>
</dbReference>
<reference evidence="1 2" key="1">
    <citation type="journal article" date="2020" name="Sci. Rep.">
        <title>A novel cyanobacterial geosmin producer, revising GeoA distribution and dispersion patterns in Bacteria.</title>
        <authorList>
            <person name="Churro C."/>
            <person name="Semedo-Aguiar A.P."/>
            <person name="Silva A.D."/>
            <person name="Pereira-Leal J.B."/>
            <person name="Leite R.B."/>
        </authorList>
    </citation>
    <scope>NUCLEOTIDE SEQUENCE [LARGE SCALE GENOMIC DNA]</scope>
    <source>
        <strain evidence="1 2">IPMA8</strain>
    </source>
</reference>
<accession>A0ABX2D6M4</accession>
<proteinExistence type="predicted"/>
<dbReference type="Proteomes" id="UP000702425">
    <property type="component" value="Unassembled WGS sequence"/>
</dbReference>